<dbReference type="InterPro" id="IPR027417">
    <property type="entry name" value="P-loop_NTPase"/>
</dbReference>
<dbReference type="GO" id="GO:0005886">
    <property type="term" value="C:plasma membrane"/>
    <property type="evidence" value="ECO:0007669"/>
    <property type="project" value="UniProtKB-SubCell"/>
</dbReference>
<dbReference type="AlphaFoldDB" id="A0A7Y8ENT8"/>
<evidence type="ECO:0000256" key="6">
    <source>
        <dbReference type="ARBA" id="ARBA00022840"/>
    </source>
</evidence>
<dbReference type="GO" id="GO:0140359">
    <property type="term" value="F:ABC-type transporter activity"/>
    <property type="evidence" value="ECO:0007669"/>
    <property type="project" value="InterPro"/>
</dbReference>
<dbReference type="Proteomes" id="UP000531950">
    <property type="component" value="Unassembled WGS sequence"/>
</dbReference>
<dbReference type="GO" id="GO:0005524">
    <property type="term" value="F:ATP binding"/>
    <property type="evidence" value="ECO:0007669"/>
    <property type="project" value="UniProtKB-KW"/>
</dbReference>
<keyword evidence="4 9" id="KW-0812">Transmembrane</keyword>
<dbReference type="EMBL" id="JACARG010000091">
    <property type="protein sequence ID" value="NWE17510.1"/>
    <property type="molecule type" value="Genomic_DNA"/>
</dbReference>
<evidence type="ECO:0000256" key="8">
    <source>
        <dbReference type="ARBA" id="ARBA00023136"/>
    </source>
</evidence>
<gene>
    <name evidence="12" type="ORF">HX822_31640</name>
</gene>
<dbReference type="Gene3D" id="1.20.1560.10">
    <property type="entry name" value="ABC transporter type 1, transmembrane domain"/>
    <property type="match status" value="1"/>
</dbReference>
<feature type="transmembrane region" description="Helical" evidence="9">
    <location>
        <begin position="28"/>
        <end position="57"/>
    </location>
</feature>
<feature type="transmembrane region" description="Helical" evidence="9">
    <location>
        <begin position="172"/>
        <end position="191"/>
    </location>
</feature>
<dbReference type="InterPro" id="IPR017871">
    <property type="entry name" value="ABC_transporter-like_CS"/>
</dbReference>
<comment type="subcellular location">
    <subcellularLocation>
        <location evidence="1">Cell membrane</location>
        <topology evidence="1">Multi-pass membrane protein</topology>
    </subcellularLocation>
</comment>
<dbReference type="InterPro" id="IPR039421">
    <property type="entry name" value="Type_1_exporter"/>
</dbReference>
<dbReference type="InterPro" id="IPR036640">
    <property type="entry name" value="ABC1_TM_sf"/>
</dbReference>
<feature type="transmembrane region" description="Helical" evidence="9">
    <location>
        <begin position="147"/>
        <end position="166"/>
    </location>
</feature>
<dbReference type="PANTHER" id="PTHR24221">
    <property type="entry name" value="ATP-BINDING CASSETTE SUB-FAMILY B"/>
    <property type="match status" value="1"/>
</dbReference>
<dbReference type="InterPro" id="IPR003593">
    <property type="entry name" value="AAA+_ATPase"/>
</dbReference>
<dbReference type="RefSeq" id="WP_177080013.1">
    <property type="nucleotide sequence ID" value="NZ_JACARG010000091.1"/>
</dbReference>
<sequence length="597" mass="63662">MSNRDTAAAKPRGRGAVSQVLRPVRGRLIAAALLAGVGSMLTLVPLGGIVHIARIALGEPSIAQASGEVWLTIIVSLASLFAGMLLMTVAEAVAHLADNHITRHLRLAIAERLSQVPLGWFTERASGEVKQALQDDIGTLHSLTAHFYTTVGRCAGAVLLAVVYLFTVDWRMALVSLLPFPGFFLFFARAMKASGSNMGSFVERMTRVNNAVVEFVNGIPVVKAFGATGKAHASYRKAVDDFSEAFVEFTRPLVGTMANANAMIAPVTVLAMVLTFGLVFVSLGWIEAVDVLPFAIVAPGICAPLMLLSYITHDLNNAVGAAERVQALLATPVLAQVAPGSERLPKDAEVRVEHLGYAYHPQHPVLSDISFTLKPGTVTAIVGASGSGKSTLARVLLRFFDPTEGRITLGGVDLRQIETAQLYSLIGFVLQEVRLIHASVAENIALGRPSASQKEIEAAARAANIHECIIGLPRGYASVIGEDAQLSGGEQQRISIARAVLLAPPVLVLDEPTAAADAGNEVAIQEALSRFAQGRTLLVIAHRLDTVMHADHIIVLENGRIVEQGNHPRLIAQEGRYARLWASGGYKQTREQALPTC</sequence>
<dbReference type="PANTHER" id="PTHR24221:SF654">
    <property type="entry name" value="ATP-BINDING CASSETTE SUB-FAMILY B MEMBER 6"/>
    <property type="match status" value="1"/>
</dbReference>
<accession>A0A7Y8ENT8</accession>
<evidence type="ECO:0000256" key="9">
    <source>
        <dbReference type="SAM" id="Phobius"/>
    </source>
</evidence>
<proteinExistence type="predicted"/>
<keyword evidence="7 9" id="KW-1133">Transmembrane helix</keyword>
<name>A0A7Y8ENT8_9PSED</name>
<evidence type="ECO:0000256" key="4">
    <source>
        <dbReference type="ARBA" id="ARBA00022692"/>
    </source>
</evidence>
<protein>
    <submittedName>
        <fullName evidence="12">ABC transporter ATP-binding protein</fullName>
    </submittedName>
</protein>
<evidence type="ECO:0000259" key="11">
    <source>
        <dbReference type="PROSITE" id="PS50929"/>
    </source>
</evidence>
<evidence type="ECO:0000313" key="13">
    <source>
        <dbReference type="Proteomes" id="UP000531950"/>
    </source>
</evidence>
<dbReference type="SUPFAM" id="SSF52540">
    <property type="entry name" value="P-loop containing nucleoside triphosphate hydrolases"/>
    <property type="match status" value="1"/>
</dbReference>
<keyword evidence="6 12" id="KW-0067">ATP-binding</keyword>
<keyword evidence="8 9" id="KW-0472">Membrane</keyword>
<dbReference type="FunFam" id="3.40.50.300:FF:000221">
    <property type="entry name" value="Multidrug ABC transporter ATP-binding protein"/>
    <property type="match status" value="1"/>
</dbReference>
<evidence type="ECO:0000259" key="10">
    <source>
        <dbReference type="PROSITE" id="PS50893"/>
    </source>
</evidence>
<evidence type="ECO:0000256" key="5">
    <source>
        <dbReference type="ARBA" id="ARBA00022741"/>
    </source>
</evidence>
<dbReference type="Pfam" id="PF00664">
    <property type="entry name" value="ABC_membrane"/>
    <property type="match status" value="1"/>
</dbReference>
<feature type="transmembrane region" description="Helical" evidence="9">
    <location>
        <begin position="292"/>
        <end position="311"/>
    </location>
</feature>
<dbReference type="Gene3D" id="3.40.50.300">
    <property type="entry name" value="P-loop containing nucleotide triphosphate hydrolases"/>
    <property type="match status" value="1"/>
</dbReference>
<feature type="domain" description="ABC transporter" evidence="10">
    <location>
        <begin position="350"/>
        <end position="583"/>
    </location>
</feature>
<dbReference type="GO" id="GO:0016887">
    <property type="term" value="F:ATP hydrolysis activity"/>
    <property type="evidence" value="ECO:0007669"/>
    <property type="project" value="InterPro"/>
</dbReference>
<dbReference type="Pfam" id="PF00005">
    <property type="entry name" value="ABC_tran"/>
    <property type="match status" value="1"/>
</dbReference>
<evidence type="ECO:0000256" key="1">
    <source>
        <dbReference type="ARBA" id="ARBA00004651"/>
    </source>
</evidence>
<feature type="transmembrane region" description="Helical" evidence="9">
    <location>
        <begin position="263"/>
        <end position="286"/>
    </location>
</feature>
<keyword evidence="2" id="KW-0813">Transport</keyword>
<keyword evidence="5" id="KW-0547">Nucleotide-binding</keyword>
<evidence type="ECO:0000256" key="7">
    <source>
        <dbReference type="ARBA" id="ARBA00022989"/>
    </source>
</evidence>
<dbReference type="PROSITE" id="PS50929">
    <property type="entry name" value="ABC_TM1F"/>
    <property type="match status" value="1"/>
</dbReference>
<dbReference type="SMART" id="SM00382">
    <property type="entry name" value="AAA"/>
    <property type="match status" value="1"/>
</dbReference>
<dbReference type="SUPFAM" id="SSF90123">
    <property type="entry name" value="ABC transporter transmembrane region"/>
    <property type="match status" value="1"/>
</dbReference>
<feature type="domain" description="ABC transmembrane type-1" evidence="11">
    <location>
        <begin position="29"/>
        <end position="317"/>
    </location>
</feature>
<dbReference type="PROSITE" id="PS50893">
    <property type="entry name" value="ABC_TRANSPORTER_2"/>
    <property type="match status" value="1"/>
</dbReference>
<comment type="caution">
    <text evidence="12">The sequence shown here is derived from an EMBL/GenBank/DDBJ whole genome shotgun (WGS) entry which is preliminary data.</text>
</comment>
<evidence type="ECO:0000256" key="2">
    <source>
        <dbReference type="ARBA" id="ARBA00022448"/>
    </source>
</evidence>
<dbReference type="InterPro" id="IPR011527">
    <property type="entry name" value="ABC1_TM_dom"/>
</dbReference>
<feature type="transmembrane region" description="Helical" evidence="9">
    <location>
        <begin position="69"/>
        <end position="97"/>
    </location>
</feature>
<reference evidence="12 13" key="1">
    <citation type="submission" date="2020-04" db="EMBL/GenBank/DDBJ databases">
        <title>Molecular characterization of pseudomonads from Agaricus bisporus reveal novel blotch 2 pathogens in Western Europe.</title>
        <authorList>
            <person name="Taparia T."/>
            <person name="Krijger M."/>
            <person name="Haynes E."/>
            <person name="Elpinstone J.G."/>
            <person name="Noble R."/>
            <person name="Van Der Wolf J."/>
        </authorList>
    </citation>
    <scope>NUCLEOTIDE SEQUENCE [LARGE SCALE GENOMIC DNA]</scope>
    <source>
        <strain evidence="12 13">IPO3782</strain>
    </source>
</reference>
<evidence type="ECO:0000256" key="3">
    <source>
        <dbReference type="ARBA" id="ARBA00022475"/>
    </source>
</evidence>
<evidence type="ECO:0000313" key="12">
    <source>
        <dbReference type="EMBL" id="NWE17510.1"/>
    </source>
</evidence>
<keyword evidence="3" id="KW-1003">Cell membrane</keyword>
<dbReference type="InterPro" id="IPR003439">
    <property type="entry name" value="ABC_transporter-like_ATP-bd"/>
</dbReference>
<organism evidence="12 13">
    <name type="scientific">Pseudomonas yamanorum</name>
    <dbReference type="NCBI Taxonomy" id="515393"/>
    <lineage>
        <taxon>Bacteria</taxon>
        <taxon>Pseudomonadati</taxon>
        <taxon>Pseudomonadota</taxon>
        <taxon>Gammaproteobacteria</taxon>
        <taxon>Pseudomonadales</taxon>
        <taxon>Pseudomonadaceae</taxon>
        <taxon>Pseudomonas</taxon>
    </lineage>
</organism>
<dbReference type="PROSITE" id="PS00211">
    <property type="entry name" value="ABC_TRANSPORTER_1"/>
    <property type="match status" value="1"/>
</dbReference>